<protein>
    <submittedName>
        <fullName evidence="1">Uncharacterized protein</fullName>
    </submittedName>
</protein>
<sequence length="100" mass="12005">MDRLFQKSEREYCKQIEKLKQDLDNRDKAIQIQLQTQKAEVITRCSAEKQSEMDIIVQNLEGKYTHLLEMQRTQMAHIKDEDEKVINELRSILEEHNIPY</sequence>
<evidence type="ECO:0000313" key="1">
    <source>
        <dbReference type="EMBL" id="KAL3273226.1"/>
    </source>
</evidence>
<accession>A0ABD2N3E6</accession>
<evidence type="ECO:0000313" key="2">
    <source>
        <dbReference type="Proteomes" id="UP001516400"/>
    </source>
</evidence>
<gene>
    <name evidence="1" type="ORF">HHI36_014680</name>
</gene>
<dbReference type="Proteomes" id="UP001516400">
    <property type="component" value="Unassembled WGS sequence"/>
</dbReference>
<dbReference type="AlphaFoldDB" id="A0ABD2N3E6"/>
<keyword evidence="2" id="KW-1185">Reference proteome</keyword>
<comment type="caution">
    <text evidence="1">The sequence shown here is derived from an EMBL/GenBank/DDBJ whole genome shotgun (WGS) entry which is preliminary data.</text>
</comment>
<organism evidence="1 2">
    <name type="scientific">Cryptolaemus montrouzieri</name>
    <dbReference type="NCBI Taxonomy" id="559131"/>
    <lineage>
        <taxon>Eukaryota</taxon>
        <taxon>Metazoa</taxon>
        <taxon>Ecdysozoa</taxon>
        <taxon>Arthropoda</taxon>
        <taxon>Hexapoda</taxon>
        <taxon>Insecta</taxon>
        <taxon>Pterygota</taxon>
        <taxon>Neoptera</taxon>
        <taxon>Endopterygota</taxon>
        <taxon>Coleoptera</taxon>
        <taxon>Polyphaga</taxon>
        <taxon>Cucujiformia</taxon>
        <taxon>Coccinelloidea</taxon>
        <taxon>Coccinellidae</taxon>
        <taxon>Scymninae</taxon>
        <taxon>Scymnini</taxon>
        <taxon>Cryptolaemus</taxon>
    </lineage>
</organism>
<name>A0ABD2N3E6_9CUCU</name>
<dbReference type="EMBL" id="JABFTP020000062">
    <property type="protein sequence ID" value="KAL3273226.1"/>
    <property type="molecule type" value="Genomic_DNA"/>
</dbReference>
<proteinExistence type="predicted"/>
<reference evidence="1 2" key="1">
    <citation type="journal article" date="2021" name="BMC Biol.">
        <title>Horizontally acquired antibacterial genes associated with adaptive radiation of ladybird beetles.</title>
        <authorList>
            <person name="Li H.S."/>
            <person name="Tang X.F."/>
            <person name="Huang Y.H."/>
            <person name="Xu Z.Y."/>
            <person name="Chen M.L."/>
            <person name="Du X.Y."/>
            <person name="Qiu B.Y."/>
            <person name="Chen P.T."/>
            <person name="Zhang W."/>
            <person name="Slipinski A."/>
            <person name="Escalona H.E."/>
            <person name="Waterhouse R.M."/>
            <person name="Zwick A."/>
            <person name="Pang H."/>
        </authorList>
    </citation>
    <scope>NUCLEOTIDE SEQUENCE [LARGE SCALE GENOMIC DNA]</scope>
    <source>
        <strain evidence="1">SYSU2018</strain>
    </source>
</reference>